<keyword evidence="1" id="KW-0812">Transmembrane</keyword>
<dbReference type="KEGG" id="wch:wcw_1267"/>
<name>D6YWV8_WADCW</name>
<keyword evidence="1" id="KW-1133">Transmembrane helix</keyword>
<reference evidence="2 3" key="1">
    <citation type="journal article" date="2010" name="PLoS ONE">
        <title>The Waddlia genome: a window into chlamydial biology.</title>
        <authorList>
            <person name="Bertelli C."/>
            <person name="Collyn F."/>
            <person name="Croxatto A."/>
            <person name="Ruckert C."/>
            <person name="Polkinghorne A."/>
            <person name="Kebbi-Beghdadi C."/>
            <person name="Goesmann A."/>
            <person name="Vaughan L."/>
            <person name="Greub G."/>
        </authorList>
    </citation>
    <scope>NUCLEOTIDE SEQUENCE [LARGE SCALE GENOMIC DNA]</scope>
    <source>
        <strain evidence="3">ATCC VR-1470 / WSU 86-1044</strain>
    </source>
</reference>
<evidence type="ECO:0000313" key="3">
    <source>
        <dbReference type="Proteomes" id="UP000001505"/>
    </source>
</evidence>
<keyword evidence="1" id="KW-0472">Membrane</keyword>
<dbReference type="AlphaFoldDB" id="D6YWV8"/>
<dbReference type="HOGENOM" id="CLU_042032_0_0_0"/>
<accession>D6YWV8</accession>
<proteinExistence type="predicted"/>
<dbReference type="Proteomes" id="UP000001505">
    <property type="component" value="Chromosome"/>
</dbReference>
<feature type="transmembrane region" description="Helical" evidence="1">
    <location>
        <begin position="277"/>
        <end position="297"/>
    </location>
</feature>
<dbReference type="RefSeq" id="WP_013182331.1">
    <property type="nucleotide sequence ID" value="NC_014225.1"/>
</dbReference>
<sequence length="501" mass="59650">MDRFIKKLMAGDIHLRDKWQIELKSEFLPSKHLKKNTYTQEFFFFIPNSLQINEETYPKEHFYRDRTNFLRYKTPEFTLKELNNLANNRSPLSRLTCLIDSHPCEEAYEETEDELKLLGNIVRSSIRESVKRFVLQIHSTPPKSPEIKNLCEEIARLRKTFLNLENRFQTEWNIDHLNSYFYYADEFLSSTINYYLTGLLSEIRDKHPFVSNDTTAPLCQILEKERRHRKTVLHEPSITDEDSISNEYILYRSSLLNKFILDALLLHTSGYTARKRFSHLIGSVSAGIAMLFFFFLFVHQAKVLIINSLPFILLTVFLYILKDRIKESLRDGSFKYLSKWFYDYSTEIYSQKMSKQLGKLNESMSFLEEEDRVSDQIIDIRNREFHDILETIKRPEKVIYYKKVLTLFNGGLEKDGRRQALNLIFRYNIRDFLKKADNPTHDYLKVDPVSFNFIRATLPKVYHINIIIRNTYLNEEEKQAVELKKFRLIIDKNGIKRIENP</sequence>
<protein>
    <submittedName>
        <fullName evidence="2">Putative membrane protein</fullName>
    </submittedName>
</protein>
<dbReference type="EMBL" id="CP001928">
    <property type="protein sequence ID" value="ADI38619.1"/>
    <property type="molecule type" value="Genomic_DNA"/>
</dbReference>
<dbReference type="STRING" id="716544.wcw_1267"/>
<keyword evidence="3" id="KW-1185">Reference proteome</keyword>
<organism evidence="2 3">
    <name type="scientific">Waddlia chondrophila (strain ATCC VR-1470 / WSU 86-1044)</name>
    <dbReference type="NCBI Taxonomy" id="716544"/>
    <lineage>
        <taxon>Bacteria</taxon>
        <taxon>Pseudomonadati</taxon>
        <taxon>Chlamydiota</taxon>
        <taxon>Chlamydiia</taxon>
        <taxon>Parachlamydiales</taxon>
        <taxon>Waddliaceae</taxon>
        <taxon>Waddlia</taxon>
    </lineage>
</organism>
<gene>
    <name evidence="2" type="ordered locus">wcw_1267</name>
</gene>
<evidence type="ECO:0000256" key="1">
    <source>
        <dbReference type="SAM" id="Phobius"/>
    </source>
</evidence>
<dbReference type="eggNOG" id="ENOG5031A9I">
    <property type="taxonomic scope" value="Bacteria"/>
</dbReference>
<feature type="transmembrane region" description="Helical" evidence="1">
    <location>
        <begin position="303"/>
        <end position="321"/>
    </location>
</feature>
<dbReference type="OrthoDB" id="20267at2"/>
<evidence type="ECO:0000313" key="2">
    <source>
        <dbReference type="EMBL" id="ADI38619.1"/>
    </source>
</evidence>